<dbReference type="Proteomes" id="UP000243052">
    <property type="component" value="Chromosome v"/>
</dbReference>
<dbReference type="AlphaFoldDB" id="A0A0X8HTE8"/>
<dbReference type="CDD" id="cd12419">
    <property type="entry name" value="RRM_Ssp2_like"/>
    <property type="match status" value="1"/>
</dbReference>
<dbReference type="InterPro" id="IPR035979">
    <property type="entry name" value="RBD_domain_sf"/>
</dbReference>
<organism evidence="1 2">
    <name type="scientific">Eremothecium sinecaudum</name>
    <dbReference type="NCBI Taxonomy" id="45286"/>
    <lineage>
        <taxon>Eukaryota</taxon>
        <taxon>Fungi</taxon>
        <taxon>Dikarya</taxon>
        <taxon>Ascomycota</taxon>
        <taxon>Saccharomycotina</taxon>
        <taxon>Saccharomycetes</taxon>
        <taxon>Saccharomycetales</taxon>
        <taxon>Saccharomycetaceae</taxon>
        <taxon>Eremothecium</taxon>
    </lineage>
</organism>
<evidence type="ECO:0000313" key="1">
    <source>
        <dbReference type="EMBL" id="AMD21126.1"/>
    </source>
</evidence>
<reference evidence="1 2" key="1">
    <citation type="submission" date="2016-01" db="EMBL/GenBank/DDBJ databases">
        <title>Genome sequence of the yeast Holleya sinecauda.</title>
        <authorList>
            <person name="Dietrich F.S."/>
        </authorList>
    </citation>
    <scope>NUCLEOTIDE SEQUENCE [LARGE SCALE GENOMIC DNA]</scope>
    <source>
        <strain evidence="1 2">ATCC 58844</strain>
    </source>
</reference>
<accession>A0A0X8HTE8</accession>
<dbReference type="Gene3D" id="3.30.70.330">
    <property type="match status" value="1"/>
</dbReference>
<keyword evidence="2" id="KW-1185">Reference proteome</keyword>
<dbReference type="GeneID" id="28724402"/>
<dbReference type="GO" id="GO:0003676">
    <property type="term" value="F:nucleic acid binding"/>
    <property type="evidence" value="ECO:0007669"/>
    <property type="project" value="InterPro"/>
</dbReference>
<evidence type="ECO:0000313" key="2">
    <source>
        <dbReference type="Proteomes" id="UP000243052"/>
    </source>
</evidence>
<dbReference type="EMBL" id="CP014245">
    <property type="protein sequence ID" value="AMD21126.1"/>
    <property type="molecule type" value="Genomic_DNA"/>
</dbReference>
<sequence>MTSQGTFLDNYAAKDNDSLRSKMLSIASLMSGNSSTNSISSKEKERFGLRKLARSYLKAANRTERTMNKTENQDNSDISVAPYTKKMLIGKIHTKSGTKIYLDTNKSRESLLIRKHHSHEKSDEDASSVPQLKYDGDYDPVLGKLQINSSSEDEDSEWLESGLQDRCLVVIRDFPTGTGLKSVLNQVQGGALKNITVQYRKESSQLKTVELEFQCPEDAQHFMEYGRHSVFQINGVHLRPRWGTQSLSENFEASINHATQKDSLNVYSPSSRCLLLKKQGSRNPKHSSCHYPSPRSHICDLNIQELKKDFGQFGNILDISPMISRKLCVQINFFDIKSAMDALQSYKCSNSPLNRKYADSWTIGYGKDITDKPCVHV</sequence>
<name>A0A0X8HTE8_9SACH</name>
<dbReference type="RefSeq" id="XP_017988122.1">
    <property type="nucleotide sequence ID" value="XM_018132597.1"/>
</dbReference>
<dbReference type="OrthoDB" id="4073963at2759"/>
<dbReference type="InterPro" id="IPR012677">
    <property type="entry name" value="Nucleotide-bd_a/b_plait_sf"/>
</dbReference>
<dbReference type="SUPFAM" id="SSF54928">
    <property type="entry name" value="RNA-binding domain, RBD"/>
    <property type="match status" value="1"/>
</dbReference>
<proteinExistence type="predicted"/>
<gene>
    <name evidence="1" type="ORF">AW171_hschr53059</name>
</gene>
<protein>
    <submittedName>
        <fullName evidence="1">HEL155Cp</fullName>
    </submittedName>
</protein>
<dbReference type="STRING" id="45286.A0A0X8HTE8"/>